<sequence>MKRIAVHSGSFHLDDALSCYMIKLLPEYKNHTIIRTRDETEINESDIVVDVGGIHDHEKKRYDHHQKGFKETYSSEFKTILCGAGLIYKHYGREILIEILDLQKEEINEYNFKLLQTKVYRDFVEGVDGTDNGIPKFDTEVEQNYSSVNCLPNRIKRLNPSWREPEISSDSIFPQAIELAGKEFVDFVKYLWKSWIPAVDILHNTIQKTLEQDPKSQILELPSPMPFLEHLYREEKELEIPGQFKYVIFQSTRPNKQGLKEWITRAVSKVNEPFVNRLSLHKDWRGLRNEELQNISKIEGAVFVHSSGFLGASKNHKSALELATKSIEMNSNDK</sequence>
<dbReference type="EMBL" id="JANTQA010000047">
    <property type="protein sequence ID" value="KAJ3432025.1"/>
    <property type="molecule type" value="Genomic_DNA"/>
</dbReference>
<comment type="similarity">
    <text evidence="1">Belongs to the MYG1 family.</text>
</comment>
<dbReference type="PANTHER" id="PTHR11215:SF1">
    <property type="entry name" value="MYG1 EXONUCLEASE"/>
    <property type="match status" value="1"/>
</dbReference>
<gene>
    <name evidence="2" type="ORF">M0812_20955</name>
</gene>
<evidence type="ECO:0000256" key="1">
    <source>
        <dbReference type="ARBA" id="ARBA00010105"/>
    </source>
</evidence>
<evidence type="ECO:0000313" key="2">
    <source>
        <dbReference type="EMBL" id="KAJ3432025.1"/>
    </source>
</evidence>
<proteinExistence type="inferred from homology"/>
<accession>A0AAV7YVS7</accession>
<dbReference type="InterPro" id="IPR003226">
    <property type="entry name" value="MYG1_exonuclease"/>
</dbReference>
<organism evidence="2 3">
    <name type="scientific">Anaeramoeba flamelloides</name>
    <dbReference type="NCBI Taxonomy" id="1746091"/>
    <lineage>
        <taxon>Eukaryota</taxon>
        <taxon>Metamonada</taxon>
        <taxon>Anaeramoebidae</taxon>
        <taxon>Anaeramoeba</taxon>
    </lineage>
</organism>
<dbReference type="GO" id="GO:0005737">
    <property type="term" value="C:cytoplasm"/>
    <property type="evidence" value="ECO:0007669"/>
    <property type="project" value="TreeGrafter"/>
</dbReference>
<dbReference type="AlphaFoldDB" id="A0AAV7YVS7"/>
<protein>
    <submittedName>
        <fullName evidence="2">Protein myg1</fullName>
    </submittedName>
</protein>
<evidence type="ECO:0000313" key="3">
    <source>
        <dbReference type="Proteomes" id="UP001146793"/>
    </source>
</evidence>
<dbReference type="PANTHER" id="PTHR11215">
    <property type="entry name" value="METAL DEPENDENT HYDROLASE - RELATED"/>
    <property type="match status" value="1"/>
</dbReference>
<name>A0AAV7YVS7_9EUKA</name>
<comment type="caution">
    <text evidence="2">The sequence shown here is derived from an EMBL/GenBank/DDBJ whole genome shotgun (WGS) entry which is preliminary data.</text>
</comment>
<dbReference type="GO" id="GO:0005634">
    <property type="term" value="C:nucleus"/>
    <property type="evidence" value="ECO:0007669"/>
    <property type="project" value="TreeGrafter"/>
</dbReference>
<dbReference type="Pfam" id="PF03690">
    <property type="entry name" value="MYG1_exonuc"/>
    <property type="match status" value="1"/>
</dbReference>
<reference evidence="2" key="1">
    <citation type="submission" date="2022-08" db="EMBL/GenBank/DDBJ databases">
        <title>Novel sulphate-reducing endosymbionts in the free-living metamonad Anaeramoeba.</title>
        <authorList>
            <person name="Jerlstrom-Hultqvist J."/>
            <person name="Cepicka I."/>
            <person name="Gallot-Lavallee L."/>
            <person name="Salas-Leiva D."/>
            <person name="Curtis B.A."/>
            <person name="Zahonova K."/>
            <person name="Pipaliya S."/>
            <person name="Dacks J."/>
            <person name="Roger A.J."/>
        </authorList>
    </citation>
    <scope>NUCLEOTIDE SEQUENCE</scope>
    <source>
        <strain evidence="2">Busselton2</strain>
    </source>
</reference>
<dbReference type="Proteomes" id="UP001146793">
    <property type="component" value="Unassembled WGS sequence"/>
</dbReference>